<proteinExistence type="predicted"/>
<name>A0AA41T1L2_SCICA</name>
<reference evidence="2" key="1">
    <citation type="submission" date="2020-03" db="EMBL/GenBank/DDBJ databases">
        <title>Studies in the Genomics of Life Span.</title>
        <authorList>
            <person name="Glass D."/>
        </authorList>
    </citation>
    <scope>NUCLEOTIDE SEQUENCE</scope>
    <source>
        <strain evidence="2">SUZIE</strain>
        <tissue evidence="2">Muscle</tissue>
    </source>
</reference>
<dbReference type="EMBL" id="JAATJV010395489">
    <property type="protein sequence ID" value="MBZ3884803.1"/>
    <property type="molecule type" value="Genomic_DNA"/>
</dbReference>
<evidence type="ECO:0000259" key="1">
    <source>
        <dbReference type="PROSITE" id="PS50835"/>
    </source>
</evidence>
<dbReference type="InterPro" id="IPR036179">
    <property type="entry name" value="Ig-like_dom_sf"/>
</dbReference>
<dbReference type="AlphaFoldDB" id="A0AA41T1L2"/>
<protein>
    <submittedName>
        <fullName evidence="2">Ig kappa chain V-IV region B17</fullName>
    </submittedName>
</protein>
<accession>A0AA41T1L2</accession>
<organism evidence="2 3">
    <name type="scientific">Sciurus carolinensis</name>
    <name type="common">Eastern gray squirrel</name>
    <dbReference type="NCBI Taxonomy" id="30640"/>
    <lineage>
        <taxon>Eukaryota</taxon>
        <taxon>Metazoa</taxon>
        <taxon>Chordata</taxon>
        <taxon>Craniata</taxon>
        <taxon>Vertebrata</taxon>
        <taxon>Euteleostomi</taxon>
        <taxon>Mammalia</taxon>
        <taxon>Eutheria</taxon>
        <taxon>Euarchontoglires</taxon>
        <taxon>Glires</taxon>
        <taxon>Rodentia</taxon>
        <taxon>Sciuromorpha</taxon>
        <taxon>Sciuridae</taxon>
        <taxon>Sciurinae</taxon>
        <taxon>Sciurini</taxon>
        <taxon>Sciurus</taxon>
    </lineage>
</organism>
<comment type="caution">
    <text evidence="2">The sequence shown here is derived from an EMBL/GenBank/DDBJ whole genome shotgun (WGS) entry which is preliminary data.</text>
</comment>
<dbReference type="Gene3D" id="2.60.40.10">
    <property type="entry name" value="Immunoglobulins"/>
    <property type="match status" value="1"/>
</dbReference>
<sequence>MMTLAPGFLALSLGERVTISCKSIQSLLWDSDNKGYLTWTSRSQDRLLNCSPPGHPHEQLGYHQGLVTVGKEYISLSTISSFQAEDLADYYCQHWINAPPTVLLRL</sequence>
<evidence type="ECO:0000313" key="3">
    <source>
        <dbReference type="Proteomes" id="UP001166674"/>
    </source>
</evidence>
<evidence type="ECO:0000313" key="2">
    <source>
        <dbReference type="EMBL" id="MBZ3884803.1"/>
    </source>
</evidence>
<dbReference type="InterPro" id="IPR007110">
    <property type="entry name" value="Ig-like_dom"/>
</dbReference>
<dbReference type="Proteomes" id="UP001166674">
    <property type="component" value="Unassembled WGS sequence"/>
</dbReference>
<dbReference type="SUPFAM" id="SSF48726">
    <property type="entry name" value="Immunoglobulin"/>
    <property type="match status" value="1"/>
</dbReference>
<dbReference type="PROSITE" id="PS50835">
    <property type="entry name" value="IG_LIKE"/>
    <property type="match status" value="1"/>
</dbReference>
<keyword evidence="3" id="KW-1185">Reference proteome</keyword>
<gene>
    <name evidence="2" type="ORF">SUZIE_179905</name>
</gene>
<feature type="domain" description="Ig-like" evidence="1">
    <location>
        <begin position="1"/>
        <end position="93"/>
    </location>
</feature>
<dbReference type="InterPro" id="IPR013783">
    <property type="entry name" value="Ig-like_fold"/>
</dbReference>